<organism evidence="1 2">
    <name type="scientific">Popillia japonica</name>
    <name type="common">Japanese beetle</name>
    <dbReference type="NCBI Taxonomy" id="7064"/>
    <lineage>
        <taxon>Eukaryota</taxon>
        <taxon>Metazoa</taxon>
        <taxon>Ecdysozoa</taxon>
        <taxon>Arthropoda</taxon>
        <taxon>Hexapoda</taxon>
        <taxon>Insecta</taxon>
        <taxon>Pterygota</taxon>
        <taxon>Neoptera</taxon>
        <taxon>Endopterygota</taxon>
        <taxon>Coleoptera</taxon>
        <taxon>Polyphaga</taxon>
        <taxon>Scarabaeiformia</taxon>
        <taxon>Scarabaeidae</taxon>
        <taxon>Rutelinae</taxon>
        <taxon>Popillia</taxon>
    </lineage>
</organism>
<gene>
    <name evidence="1" type="ORF">QE152_g37971</name>
</gene>
<dbReference type="AlphaFoldDB" id="A0AAW1I8V5"/>
<name>A0AAW1I8V5_POPJA</name>
<sequence>MQLIFDRSLVDKDVLDTIDDVLLTEGDTELSISDCFNNIFSSNEESDKQEEEEAQCVTAIRSYKEAVTKFTV</sequence>
<evidence type="ECO:0000313" key="2">
    <source>
        <dbReference type="Proteomes" id="UP001458880"/>
    </source>
</evidence>
<dbReference type="Proteomes" id="UP001458880">
    <property type="component" value="Unassembled WGS sequence"/>
</dbReference>
<comment type="caution">
    <text evidence="1">The sequence shown here is derived from an EMBL/GenBank/DDBJ whole genome shotgun (WGS) entry which is preliminary data.</text>
</comment>
<reference evidence="1 2" key="1">
    <citation type="journal article" date="2024" name="BMC Genomics">
        <title>De novo assembly and annotation of Popillia japonica's genome with initial clues to its potential as an invasive pest.</title>
        <authorList>
            <person name="Cucini C."/>
            <person name="Boschi S."/>
            <person name="Funari R."/>
            <person name="Cardaioli E."/>
            <person name="Iannotti N."/>
            <person name="Marturano G."/>
            <person name="Paoli F."/>
            <person name="Bruttini M."/>
            <person name="Carapelli A."/>
            <person name="Frati F."/>
            <person name="Nardi F."/>
        </authorList>
    </citation>
    <scope>NUCLEOTIDE SEQUENCE [LARGE SCALE GENOMIC DNA]</scope>
    <source>
        <strain evidence="1">DMR45628</strain>
    </source>
</reference>
<keyword evidence="2" id="KW-1185">Reference proteome</keyword>
<accession>A0AAW1I8V5</accession>
<proteinExistence type="predicted"/>
<evidence type="ECO:0000313" key="1">
    <source>
        <dbReference type="EMBL" id="KAK9685533.1"/>
    </source>
</evidence>
<dbReference type="EMBL" id="JASPKY010000772">
    <property type="protein sequence ID" value="KAK9685533.1"/>
    <property type="molecule type" value="Genomic_DNA"/>
</dbReference>
<protein>
    <submittedName>
        <fullName evidence="1">Uncharacterized protein</fullName>
    </submittedName>
</protein>